<evidence type="ECO:0000313" key="1">
    <source>
        <dbReference type="EMBL" id="PYE86487.1"/>
    </source>
</evidence>
<dbReference type="AlphaFoldDB" id="A0A318SYG0"/>
<reference evidence="1 2" key="1">
    <citation type="submission" date="2018-06" db="EMBL/GenBank/DDBJ databases">
        <title>Genomic Encyclopedia of Type Strains, Phase III (KMG-III): the genomes of soil and plant-associated and newly described type strains.</title>
        <authorList>
            <person name="Whitman W."/>
        </authorList>
    </citation>
    <scope>NUCLEOTIDE SEQUENCE [LARGE SCALE GENOMIC DNA]</scope>
    <source>
        <strain evidence="1 2">ORS 1419</strain>
    </source>
</reference>
<dbReference type="EMBL" id="QJTF01000024">
    <property type="protein sequence ID" value="PYE86487.1"/>
    <property type="molecule type" value="Genomic_DNA"/>
</dbReference>
<gene>
    <name evidence="1" type="ORF">C7477_12431</name>
</gene>
<comment type="caution">
    <text evidence="1">The sequence shown here is derived from an EMBL/GenBank/DDBJ whole genome shotgun (WGS) entry which is preliminary data.</text>
</comment>
<organism evidence="1 2">
    <name type="scientific">Phyllobacterium leguminum</name>
    <dbReference type="NCBI Taxonomy" id="314237"/>
    <lineage>
        <taxon>Bacteria</taxon>
        <taxon>Pseudomonadati</taxon>
        <taxon>Pseudomonadota</taxon>
        <taxon>Alphaproteobacteria</taxon>
        <taxon>Hyphomicrobiales</taxon>
        <taxon>Phyllobacteriaceae</taxon>
        <taxon>Phyllobacterium</taxon>
    </lineage>
</organism>
<accession>A0A318SYG0</accession>
<proteinExistence type="predicted"/>
<keyword evidence="2" id="KW-1185">Reference proteome</keyword>
<sequence length="45" mass="5124">MISTKFNDKLAEAVIGRRQRVAANNPLCTGDHTYCWNACLQSRRN</sequence>
<protein>
    <submittedName>
        <fullName evidence="1">Uncharacterized protein</fullName>
    </submittedName>
</protein>
<name>A0A318SYG0_9HYPH</name>
<evidence type="ECO:0000313" key="2">
    <source>
        <dbReference type="Proteomes" id="UP000247454"/>
    </source>
</evidence>
<dbReference type="Proteomes" id="UP000247454">
    <property type="component" value="Unassembled WGS sequence"/>
</dbReference>